<dbReference type="Proteomes" id="UP001201262">
    <property type="component" value="Unassembled WGS sequence"/>
</dbReference>
<proteinExistence type="predicted"/>
<name>A0AAD4KRB2_9EURO</name>
<dbReference type="Gene3D" id="3.40.50.720">
    <property type="entry name" value="NAD(P)-binding Rossmann-like Domain"/>
    <property type="match status" value="1"/>
</dbReference>
<organism evidence="1 2">
    <name type="scientific">Talaromyces proteolyticus</name>
    <dbReference type="NCBI Taxonomy" id="1131652"/>
    <lineage>
        <taxon>Eukaryota</taxon>
        <taxon>Fungi</taxon>
        <taxon>Dikarya</taxon>
        <taxon>Ascomycota</taxon>
        <taxon>Pezizomycotina</taxon>
        <taxon>Eurotiomycetes</taxon>
        <taxon>Eurotiomycetidae</taxon>
        <taxon>Eurotiales</taxon>
        <taxon>Trichocomaceae</taxon>
        <taxon>Talaromyces</taxon>
        <taxon>Talaromyces sect. Bacilispori</taxon>
    </lineage>
</organism>
<dbReference type="InterPro" id="IPR051593">
    <property type="entry name" value="Ergosterol_Biosynth_ERG27"/>
</dbReference>
<dbReference type="SUPFAM" id="SSF51735">
    <property type="entry name" value="NAD(P)-binding Rossmann-fold domains"/>
    <property type="match status" value="1"/>
</dbReference>
<dbReference type="PANTHER" id="PTHR43647:SF4">
    <property type="entry name" value="KETOREDUCTASE (KR) DOMAIN-CONTAINING PROTEIN"/>
    <property type="match status" value="1"/>
</dbReference>
<dbReference type="GO" id="GO:0005789">
    <property type="term" value="C:endoplasmic reticulum membrane"/>
    <property type="evidence" value="ECO:0007669"/>
    <property type="project" value="TreeGrafter"/>
</dbReference>
<dbReference type="EMBL" id="JAJTJA010000007">
    <property type="protein sequence ID" value="KAH8696497.1"/>
    <property type="molecule type" value="Genomic_DNA"/>
</dbReference>
<sequence>MHNNVLYCRPLSHGSKDPSFRLPSKPGKMVTSSVLLTGANGSLAIPAVHHLLSTYPNITAILTVRNPSASLDHNTRRLQETIAPFKDRVSIHALDLANLAVVHDFARSLASEIASGKIPPLASIICNAFHWNLVGPLQLTSDGYEKTFQVNHLSHAALILHLLGSCTSNARIILFASDAHCPGKNSLEKYPPSLPDVEEQKGEGQVDINSLVHLKNTETNEDPLGHGFHRYAVSKLAIIAWMYALNRRLQAATRQEEDEESDNRHVYLKHGITAIAVNPGNLSDSRALRVNTPTSIRIMSRMIIKPLSPLLRALVDPTMRKASDAGVDVINLAVGENYSHAEGYFTLRKKDESSPESMDEKKQELLWRKTLEWTGISAEDTVLAL</sequence>
<comment type="caution">
    <text evidence="1">The sequence shown here is derived from an EMBL/GenBank/DDBJ whole genome shotgun (WGS) entry which is preliminary data.</text>
</comment>
<dbReference type="GO" id="GO:0000253">
    <property type="term" value="F:3-beta-hydroxysteroid 3-dehydrogenase (NADP+) activity"/>
    <property type="evidence" value="ECO:0007669"/>
    <property type="project" value="TreeGrafter"/>
</dbReference>
<dbReference type="InterPro" id="IPR036291">
    <property type="entry name" value="NAD(P)-bd_dom_sf"/>
</dbReference>
<evidence type="ECO:0008006" key="3">
    <source>
        <dbReference type="Google" id="ProtNLM"/>
    </source>
</evidence>
<accession>A0AAD4KRB2</accession>
<keyword evidence="2" id="KW-1185">Reference proteome</keyword>
<evidence type="ECO:0000313" key="1">
    <source>
        <dbReference type="EMBL" id="KAH8696497.1"/>
    </source>
</evidence>
<dbReference type="AlphaFoldDB" id="A0AAD4KRB2"/>
<dbReference type="GO" id="GO:0005811">
    <property type="term" value="C:lipid droplet"/>
    <property type="evidence" value="ECO:0007669"/>
    <property type="project" value="TreeGrafter"/>
</dbReference>
<evidence type="ECO:0000313" key="2">
    <source>
        <dbReference type="Proteomes" id="UP001201262"/>
    </source>
</evidence>
<dbReference type="PANTHER" id="PTHR43647">
    <property type="entry name" value="DEHYDROGENASE"/>
    <property type="match status" value="1"/>
</dbReference>
<dbReference type="RefSeq" id="XP_046071433.1">
    <property type="nucleotide sequence ID" value="XM_046209764.1"/>
</dbReference>
<gene>
    <name evidence="1" type="ORF">BGW36DRAFT_188035</name>
</gene>
<protein>
    <recommendedName>
        <fullName evidence="3">Ketoreductase (KR) domain-containing protein</fullName>
    </recommendedName>
</protein>
<dbReference type="GeneID" id="70240051"/>
<reference evidence="1" key="1">
    <citation type="submission" date="2021-12" db="EMBL/GenBank/DDBJ databases">
        <title>Convergent genome expansion in fungi linked to evolution of root-endophyte symbiosis.</title>
        <authorList>
            <consortium name="DOE Joint Genome Institute"/>
            <person name="Ke Y.-H."/>
            <person name="Bonito G."/>
            <person name="Liao H.-L."/>
            <person name="Looney B."/>
            <person name="Rojas-Flechas A."/>
            <person name="Nash J."/>
            <person name="Hameed K."/>
            <person name="Schadt C."/>
            <person name="Martin F."/>
            <person name="Crous P.W."/>
            <person name="Miettinen O."/>
            <person name="Magnuson J.K."/>
            <person name="Labbe J."/>
            <person name="Jacobson D."/>
            <person name="Doktycz M.J."/>
            <person name="Veneault-Fourrey C."/>
            <person name="Kuo A."/>
            <person name="Mondo S."/>
            <person name="Calhoun S."/>
            <person name="Riley R."/>
            <person name="Ohm R."/>
            <person name="LaButti K."/>
            <person name="Andreopoulos B."/>
            <person name="Pangilinan J."/>
            <person name="Nolan M."/>
            <person name="Tritt A."/>
            <person name="Clum A."/>
            <person name="Lipzen A."/>
            <person name="Daum C."/>
            <person name="Barry K."/>
            <person name="Grigoriev I.V."/>
            <person name="Vilgalys R."/>
        </authorList>
    </citation>
    <scope>NUCLEOTIDE SEQUENCE</scope>
    <source>
        <strain evidence="1">PMI_201</strain>
    </source>
</reference>
<dbReference type="GO" id="GO:0005741">
    <property type="term" value="C:mitochondrial outer membrane"/>
    <property type="evidence" value="ECO:0007669"/>
    <property type="project" value="TreeGrafter"/>
</dbReference>